<organism evidence="1 2">
    <name type="scientific">Shivajiella indica</name>
    <dbReference type="NCBI Taxonomy" id="872115"/>
    <lineage>
        <taxon>Bacteria</taxon>
        <taxon>Pseudomonadati</taxon>
        <taxon>Bacteroidota</taxon>
        <taxon>Cytophagia</taxon>
        <taxon>Cytophagales</taxon>
        <taxon>Cyclobacteriaceae</taxon>
        <taxon>Shivajiella</taxon>
    </lineage>
</organism>
<dbReference type="Pfam" id="PF18939">
    <property type="entry name" value="DUF5686"/>
    <property type="match status" value="1"/>
</dbReference>
<sequence>MKYYLAVLFLFTGALKFSFLSAQNLSIEGYILDQNTSKPVPFANIQLIGNNQKKGAITDVRGWYRLFPSPEDSLVIISHVSYEKRTIPLIELKVNADIFLNPSTLVLGEYVLEAGENPALALIKKAIEKKPINDPRKLDSYKFEAYHKTVLSFEGLNEFPDYDDPNLNYLEGGHLFMAESFSEVKFKKPGKINEIVKASKISGIDNPLVALAASTFQPFSFYENHFNILETPYLNPLSKDGLSKYNYYLEDSIQQEAYTTYIISYQPKKGKFFQLLKGLLYISGKQFALENMTLTPADSTLALTFEMQQKNSWNGNFWFPEQINANFRTTDNSFEQKNLLIKNQMFINNIEINTLPNNEKFNPVSLVMDINNRNFEWEKLRLDSLTYREYQTYRRFENMPEKEKRQLNLLSKFIGQLATGRIPLGPVDLIPERLFRINRYEGFALGLGLSSNQTLSDFFRIEGYFRYGFRDKALKYGGGIEFMIDKKYDTRLKLNFSQDLIETGSSEIPRLKGYSLSGDAFRRFAAERMDSVQRFSAEISQMPFKGTRIGLFSNLDNRISVLNYTLDDPADNYPSSFRNTEIGLNFRWTGNENISRIGNNLISLSTTYPIVALRIAKALPGILDSSLDFINTELRFFHQWNKGNSTNRFSMAMQGIWGENLPLSYIHSGYGINLQRRNELDFAFYFPSYLQTMFVYEFFSDRSALFSYSHQTGPIFNTYFGKLNFSPQLRFIQNFAIGTLSNPESYSFVAFKTMEKGYWESGLEMNNLFKVSSGFQKRSFGLGAFYRYGPYGNPQWEDNFVITISTNLSF</sequence>
<dbReference type="InterPro" id="IPR008969">
    <property type="entry name" value="CarboxyPept-like_regulatory"/>
</dbReference>
<gene>
    <name evidence="1" type="ORF">ACFSKV_09340</name>
</gene>
<dbReference type="RefSeq" id="WP_380801733.1">
    <property type="nucleotide sequence ID" value="NZ_JBHUIV010000015.1"/>
</dbReference>
<dbReference type="SUPFAM" id="SSF49464">
    <property type="entry name" value="Carboxypeptidase regulatory domain-like"/>
    <property type="match status" value="1"/>
</dbReference>
<name>A0ABW5BBD1_9BACT</name>
<dbReference type="Gene3D" id="2.60.40.1120">
    <property type="entry name" value="Carboxypeptidase-like, regulatory domain"/>
    <property type="match status" value="1"/>
</dbReference>
<protein>
    <submittedName>
        <fullName evidence="1">DUF5686 family protein</fullName>
    </submittedName>
</protein>
<accession>A0ABW5BBD1</accession>
<evidence type="ECO:0000313" key="2">
    <source>
        <dbReference type="Proteomes" id="UP001597414"/>
    </source>
</evidence>
<proteinExistence type="predicted"/>
<evidence type="ECO:0000313" key="1">
    <source>
        <dbReference type="EMBL" id="MFD2201770.1"/>
    </source>
</evidence>
<keyword evidence="2" id="KW-1185">Reference proteome</keyword>
<dbReference type="EMBL" id="JBHUIV010000015">
    <property type="protein sequence ID" value="MFD2201770.1"/>
    <property type="molecule type" value="Genomic_DNA"/>
</dbReference>
<reference evidence="2" key="1">
    <citation type="journal article" date="2019" name="Int. J. Syst. Evol. Microbiol.">
        <title>The Global Catalogue of Microorganisms (GCM) 10K type strain sequencing project: providing services to taxonomists for standard genome sequencing and annotation.</title>
        <authorList>
            <consortium name="The Broad Institute Genomics Platform"/>
            <consortium name="The Broad Institute Genome Sequencing Center for Infectious Disease"/>
            <person name="Wu L."/>
            <person name="Ma J."/>
        </authorList>
    </citation>
    <scope>NUCLEOTIDE SEQUENCE [LARGE SCALE GENOMIC DNA]</scope>
    <source>
        <strain evidence="2">KCTC 19812</strain>
    </source>
</reference>
<comment type="caution">
    <text evidence="1">The sequence shown here is derived from an EMBL/GenBank/DDBJ whole genome shotgun (WGS) entry which is preliminary data.</text>
</comment>
<dbReference type="Proteomes" id="UP001597414">
    <property type="component" value="Unassembled WGS sequence"/>
</dbReference>
<dbReference type="InterPro" id="IPR043741">
    <property type="entry name" value="DUF5686"/>
</dbReference>
<dbReference type="Pfam" id="PF13715">
    <property type="entry name" value="CarbopepD_reg_2"/>
    <property type="match status" value="1"/>
</dbReference>